<evidence type="ECO:0000256" key="1">
    <source>
        <dbReference type="SAM" id="SignalP"/>
    </source>
</evidence>
<keyword evidence="1" id="KW-0732">Signal</keyword>
<dbReference type="EMBL" id="RAYQ01000019">
    <property type="protein sequence ID" value="RKI89805.1"/>
    <property type="molecule type" value="Genomic_DNA"/>
</dbReference>
<evidence type="ECO:0000313" key="3">
    <source>
        <dbReference type="Proteomes" id="UP000280696"/>
    </source>
</evidence>
<dbReference type="PROSITE" id="PS51257">
    <property type="entry name" value="PROKAR_LIPOPROTEIN"/>
    <property type="match status" value="1"/>
</dbReference>
<protein>
    <recommendedName>
        <fullName evidence="4">DUF3244 domain-containing protein</fullName>
    </recommendedName>
</protein>
<organism evidence="2 3">
    <name type="scientific">Parablautia intestinalis</name>
    <dbReference type="NCBI Taxonomy" id="2320100"/>
    <lineage>
        <taxon>Bacteria</taxon>
        <taxon>Bacillati</taxon>
        <taxon>Bacillota</taxon>
        <taxon>Clostridia</taxon>
        <taxon>Lachnospirales</taxon>
        <taxon>Lachnospiraceae</taxon>
        <taxon>Parablautia</taxon>
    </lineage>
</organism>
<dbReference type="OrthoDB" id="9898508at2"/>
<keyword evidence="3" id="KW-1185">Reference proteome</keyword>
<proteinExistence type="predicted"/>
<gene>
    <name evidence="2" type="ORF">D7V94_16645</name>
</gene>
<comment type="caution">
    <text evidence="2">The sequence shown here is derived from an EMBL/GenBank/DDBJ whole genome shotgun (WGS) entry which is preliminary data.</text>
</comment>
<sequence>MKKSTLLFVLVFTLSLAGCSAANDNVVHQDGNLIITNYSDYEITDITITHLGKTISFSPKAIKDTQICYFTIDPVDDYIYTISFVDNNGEEHSQEFTDNFTEDAQILIAIQYSDGIWTLDYDK</sequence>
<accession>A0A3A9ATX8</accession>
<dbReference type="AlphaFoldDB" id="A0A3A9ATX8"/>
<feature type="chain" id="PRO_5017361182" description="DUF3244 domain-containing protein" evidence="1">
    <location>
        <begin position="23"/>
        <end position="123"/>
    </location>
</feature>
<feature type="signal peptide" evidence="1">
    <location>
        <begin position="1"/>
        <end position="22"/>
    </location>
</feature>
<reference evidence="2 3" key="1">
    <citation type="submission" date="2018-09" db="EMBL/GenBank/DDBJ databases">
        <title>Murine metabolic-syndrome-specific gut microbial biobank.</title>
        <authorList>
            <person name="Liu C."/>
        </authorList>
    </citation>
    <scope>NUCLEOTIDE SEQUENCE [LARGE SCALE GENOMIC DNA]</scope>
    <source>
        <strain evidence="2 3">0.1xD8-82</strain>
    </source>
</reference>
<name>A0A3A9ATX8_9FIRM</name>
<dbReference type="Proteomes" id="UP000280696">
    <property type="component" value="Unassembled WGS sequence"/>
</dbReference>
<dbReference type="RefSeq" id="WP_120471454.1">
    <property type="nucleotide sequence ID" value="NZ_RAYQ01000019.1"/>
</dbReference>
<evidence type="ECO:0000313" key="2">
    <source>
        <dbReference type="EMBL" id="RKI89805.1"/>
    </source>
</evidence>
<evidence type="ECO:0008006" key="4">
    <source>
        <dbReference type="Google" id="ProtNLM"/>
    </source>
</evidence>